<feature type="compositionally biased region" description="Low complexity" evidence="1">
    <location>
        <begin position="8"/>
        <end position="24"/>
    </location>
</feature>
<feature type="transmembrane region" description="Helical" evidence="2">
    <location>
        <begin position="110"/>
        <end position="130"/>
    </location>
</feature>
<keyword evidence="5" id="KW-1185">Reference proteome</keyword>
<dbReference type="EMBL" id="BAABHO010000002">
    <property type="protein sequence ID" value="GAA4775053.1"/>
    <property type="molecule type" value="Genomic_DNA"/>
</dbReference>
<evidence type="ECO:0000259" key="3">
    <source>
        <dbReference type="Pfam" id="PF13828"/>
    </source>
</evidence>
<evidence type="ECO:0000313" key="5">
    <source>
        <dbReference type="Proteomes" id="UP001500928"/>
    </source>
</evidence>
<feature type="transmembrane region" description="Helical" evidence="2">
    <location>
        <begin position="71"/>
        <end position="98"/>
    </location>
</feature>
<comment type="caution">
    <text evidence="4">The sequence shown here is derived from an EMBL/GenBank/DDBJ whole genome shotgun (WGS) entry which is preliminary data.</text>
</comment>
<evidence type="ECO:0000313" key="4">
    <source>
        <dbReference type="EMBL" id="GAA4775053.1"/>
    </source>
</evidence>
<evidence type="ECO:0000256" key="1">
    <source>
        <dbReference type="SAM" id="MobiDB-lite"/>
    </source>
</evidence>
<protein>
    <recommendedName>
        <fullName evidence="3">DUF4190 domain-containing protein</fullName>
    </recommendedName>
</protein>
<dbReference type="Proteomes" id="UP001500928">
    <property type="component" value="Unassembled WGS sequence"/>
</dbReference>
<feature type="region of interest" description="Disordered" evidence="1">
    <location>
        <begin position="1"/>
        <end position="37"/>
    </location>
</feature>
<proteinExistence type="predicted"/>
<name>A0ABP9A7B7_9PSEU</name>
<sequence>MTQISDNQGQQAGVPAQGQNSVPQQPMPPQFVAPPAPNGMPGYWQWHPNTSAPVFVVQQPQAPSGVTSGTAIFALLMSLLWLGGIGSVLGLIFGIIGARECDRTGQAGHGVATAAALLGFFGLLFSPVLYASF</sequence>
<keyword evidence="2" id="KW-1133">Transmembrane helix</keyword>
<dbReference type="InterPro" id="IPR025241">
    <property type="entry name" value="DUF4190"/>
</dbReference>
<dbReference type="RefSeq" id="WP_345410731.1">
    <property type="nucleotide sequence ID" value="NZ_BAABHO010000002.1"/>
</dbReference>
<keyword evidence="2" id="KW-0812">Transmembrane</keyword>
<reference evidence="5" key="1">
    <citation type="journal article" date="2019" name="Int. J. Syst. Evol. Microbiol.">
        <title>The Global Catalogue of Microorganisms (GCM) 10K type strain sequencing project: providing services to taxonomists for standard genome sequencing and annotation.</title>
        <authorList>
            <consortium name="The Broad Institute Genomics Platform"/>
            <consortium name="The Broad Institute Genome Sequencing Center for Infectious Disease"/>
            <person name="Wu L."/>
            <person name="Ma J."/>
        </authorList>
    </citation>
    <scope>NUCLEOTIDE SEQUENCE [LARGE SCALE GENOMIC DNA]</scope>
    <source>
        <strain evidence="5">JCM 17979</strain>
    </source>
</reference>
<feature type="domain" description="DUF4190" evidence="3">
    <location>
        <begin position="71"/>
        <end position="126"/>
    </location>
</feature>
<accession>A0ABP9A7B7</accession>
<gene>
    <name evidence="4" type="ORF">GCM10023200_04420</name>
</gene>
<dbReference type="Pfam" id="PF13828">
    <property type="entry name" value="DUF4190"/>
    <property type="match status" value="1"/>
</dbReference>
<organism evidence="4 5">
    <name type="scientific">Actinomycetospora chlora</name>
    <dbReference type="NCBI Taxonomy" id="663608"/>
    <lineage>
        <taxon>Bacteria</taxon>
        <taxon>Bacillati</taxon>
        <taxon>Actinomycetota</taxon>
        <taxon>Actinomycetes</taxon>
        <taxon>Pseudonocardiales</taxon>
        <taxon>Pseudonocardiaceae</taxon>
        <taxon>Actinomycetospora</taxon>
    </lineage>
</organism>
<keyword evidence="2" id="KW-0472">Membrane</keyword>
<evidence type="ECO:0000256" key="2">
    <source>
        <dbReference type="SAM" id="Phobius"/>
    </source>
</evidence>
<feature type="compositionally biased region" description="Pro residues" evidence="1">
    <location>
        <begin position="25"/>
        <end position="37"/>
    </location>
</feature>